<reference evidence="3 4" key="1">
    <citation type="submission" date="2011-10" db="EMBL/GenBank/DDBJ databases">
        <title>The Genome Sequence of Fusobacterium sp. 4_1_13.</title>
        <authorList>
            <consortium name="The Broad Institute Genome Sequencing Platform"/>
            <person name="Earl A."/>
            <person name="Ward D."/>
            <person name="Feldgarden M."/>
            <person name="Gevers D."/>
            <person name="Strauss J."/>
            <person name="Ambrose C."/>
            <person name="Allen-Vercoe E."/>
            <person name="Young S.K."/>
            <person name="Zeng Q."/>
            <person name="Gargeya S."/>
            <person name="Fitzgerald M."/>
            <person name="Haas B."/>
            <person name="Abouelleil A."/>
            <person name="Alvarado L."/>
            <person name="Arachchi H.M."/>
            <person name="Berlin A."/>
            <person name="Brown A."/>
            <person name="Chapman S.B."/>
            <person name="Chen Z."/>
            <person name="Dunbar C."/>
            <person name="Freedman E."/>
            <person name="Gearin G."/>
            <person name="Goldberg J."/>
            <person name="Griggs A."/>
            <person name="Gujja S."/>
            <person name="Heiman D."/>
            <person name="Howarth C."/>
            <person name="Larson L."/>
            <person name="Lui A."/>
            <person name="MacDonald P.J."/>
            <person name="Montmayeur A."/>
            <person name="Murphy C."/>
            <person name="Neiman D."/>
            <person name="Pearson M."/>
            <person name="Priest M."/>
            <person name="Roberts A."/>
            <person name="Saif S."/>
            <person name="Shea T."/>
            <person name="Shenoy N."/>
            <person name="Sisk P."/>
            <person name="Stolte C."/>
            <person name="Sykes S."/>
            <person name="Wortman J."/>
            <person name="Nusbaum C."/>
            <person name="Birren B."/>
        </authorList>
    </citation>
    <scope>NUCLEOTIDE SEQUENCE [LARGE SCALE GENOMIC DNA]</scope>
    <source>
        <strain evidence="3 4">4_1_13</strain>
    </source>
</reference>
<evidence type="ECO:0000259" key="1">
    <source>
        <dbReference type="Pfam" id="PF13173"/>
    </source>
</evidence>
<proteinExistence type="predicted"/>
<feature type="domain" description="DUF4143" evidence="2">
    <location>
        <begin position="201"/>
        <end position="347"/>
    </location>
</feature>
<dbReference type="Pfam" id="PF13173">
    <property type="entry name" value="AAA_14"/>
    <property type="match status" value="1"/>
</dbReference>
<protein>
    <recommendedName>
        <fullName evidence="5">ATPase</fullName>
    </recommendedName>
</protein>
<organism evidence="3 4">
    <name type="scientific">Fusobacterium vincentii 4_1_13</name>
    <dbReference type="NCBI Taxonomy" id="469606"/>
    <lineage>
        <taxon>Bacteria</taxon>
        <taxon>Fusobacteriati</taxon>
        <taxon>Fusobacteriota</taxon>
        <taxon>Fusobacteriia</taxon>
        <taxon>Fusobacteriales</taxon>
        <taxon>Fusobacteriaceae</taxon>
        <taxon>Fusobacterium</taxon>
    </lineage>
</organism>
<comment type="caution">
    <text evidence="3">The sequence shown here is derived from an EMBL/GenBank/DDBJ whole genome shotgun (WGS) entry which is preliminary data.</text>
</comment>
<dbReference type="SUPFAM" id="SSF52540">
    <property type="entry name" value="P-loop containing nucleoside triphosphate hydrolases"/>
    <property type="match status" value="1"/>
</dbReference>
<dbReference type="Proteomes" id="UP000004925">
    <property type="component" value="Unassembled WGS sequence"/>
</dbReference>
<dbReference type="eggNOG" id="COG1373">
    <property type="taxonomic scope" value="Bacteria"/>
</dbReference>
<dbReference type="AlphaFoldDB" id="A0A0M1VVD7"/>
<dbReference type="PANTHER" id="PTHR33295:SF20">
    <property type="entry name" value="ATPASE"/>
    <property type="match status" value="1"/>
</dbReference>
<evidence type="ECO:0008006" key="5">
    <source>
        <dbReference type="Google" id="ProtNLM"/>
    </source>
</evidence>
<dbReference type="InterPro" id="IPR041682">
    <property type="entry name" value="AAA_14"/>
</dbReference>
<feature type="domain" description="AAA" evidence="1">
    <location>
        <begin position="22"/>
        <end position="150"/>
    </location>
</feature>
<dbReference type="Pfam" id="PF13635">
    <property type="entry name" value="DUF4143"/>
    <property type="match status" value="1"/>
</dbReference>
<dbReference type="InterPro" id="IPR027417">
    <property type="entry name" value="P-loop_NTPase"/>
</dbReference>
<dbReference type="PANTHER" id="PTHR33295">
    <property type="entry name" value="ATPASE"/>
    <property type="match status" value="1"/>
</dbReference>
<dbReference type="RefSeq" id="WP_008803251.1">
    <property type="nucleotide sequence ID" value="NZ_KQ235737.1"/>
</dbReference>
<evidence type="ECO:0000259" key="2">
    <source>
        <dbReference type="Pfam" id="PF13635"/>
    </source>
</evidence>
<evidence type="ECO:0000313" key="3">
    <source>
        <dbReference type="EMBL" id="EEO40658.1"/>
    </source>
</evidence>
<dbReference type="EMBL" id="ACDE02000018">
    <property type="protein sequence ID" value="EEO40658.1"/>
    <property type="molecule type" value="Genomic_DNA"/>
</dbReference>
<name>A0A0M1VVD7_FUSVC</name>
<dbReference type="HOGENOM" id="CLU_041527_1_1_0"/>
<dbReference type="Gene3D" id="3.40.50.300">
    <property type="entry name" value="P-loop containing nucleotide triphosphate hydrolases"/>
    <property type="match status" value="1"/>
</dbReference>
<dbReference type="InterPro" id="IPR025420">
    <property type="entry name" value="DUF4143"/>
</dbReference>
<sequence length="404" mass="47351">MDYIARPKYIEKIKQFINKPIIKILTGMRRVGKSTLLLIIKDDILKNIPNENKIYINFESTNFFDISNASALLKYLQPLLENISGKTYFFFDEIQLVSDWEQVINGLRVDRDCDIYLTGSNSTLISGDLATLLAGRYVEFEIQPFTFIEFKQVFENMNLPKEILFDKFIQLGGMPFLKYFDLDETPSFKYLNDVYNTVLVKDVLQYNNIRDVDLFNRIFSYVIENIGHTFSASSIKNYLKNENRNISVDTILNYLEYCSLAFIIKKIPRYDTVGKKILKIDEKYYLTDHGFRQAIGFSNTKDIERTLENIVCIELISRGYEVKIGKIKDKEIDFIAKKGKELSYYQISYIMGDEKTREREFSVYKSVTDNFPKYVLSMDHFDFSQDGIIHKNIIDFLLEDEGIK</sequence>
<accession>A0A0M1VVD7</accession>
<evidence type="ECO:0000313" key="4">
    <source>
        <dbReference type="Proteomes" id="UP000004925"/>
    </source>
</evidence>
<gene>
    <name evidence="3" type="ORF">FSCG_01371</name>
</gene>